<dbReference type="Proteomes" id="UP000314294">
    <property type="component" value="Unassembled WGS sequence"/>
</dbReference>
<sequence length="184" mass="21185">MLPAETKQSEVSLSDSSKISSKVVISQSEFPQRRFHFTISCVEKHEAHLKPGLSDKPRLADNIGADGGRIRSERREEFTRRRGREKRRARDEGVVKRDGGRRQEAEDAAVQTRWRFMTLRLYAGFTSAAHFLGFALRNVSSGKKEGGKERRRRLFTVVPDEIHSCRRIEIVSARAYRCRAERRA</sequence>
<dbReference type="EMBL" id="SRLO01001841">
    <property type="protein sequence ID" value="TNN35050.1"/>
    <property type="molecule type" value="Genomic_DNA"/>
</dbReference>
<gene>
    <name evidence="2" type="ORF">EYF80_054789</name>
</gene>
<dbReference type="AlphaFoldDB" id="A0A4Z2F2D9"/>
<name>A0A4Z2F2D9_9TELE</name>
<protein>
    <submittedName>
        <fullName evidence="2">Uncharacterized protein</fullName>
    </submittedName>
</protein>
<keyword evidence="3" id="KW-1185">Reference proteome</keyword>
<feature type="region of interest" description="Disordered" evidence="1">
    <location>
        <begin position="51"/>
        <end position="107"/>
    </location>
</feature>
<comment type="caution">
    <text evidence="2">The sequence shown here is derived from an EMBL/GenBank/DDBJ whole genome shotgun (WGS) entry which is preliminary data.</text>
</comment>
<evidence type="ECO:0000313" key="2">
    <source>
        <dbReference type="EMBL" id="TNN35050.1"/>
    </source>
</evidence>
<feature type="compositionally biased region" description="Basic and acidic residues" evidence="1">
    <location>
        <begin position="68"/>
        <end position="80"/>
    </location>
</feature>
<reference evidence="2 3" key="1">
    <citation type="submission" date="2019-03" db="EMBL/GenBank/DDBJ databases">
        <title>First draft genome of Liparis tanakae, snailfish: a comprehensive survey of snailfish specific genes.</title>
        <authorList>
            <person name="Kim W."/>
            <person name="Song I."/>
            <person name="Jeong J.-H."/>
            <person name="Kim D."/>
            <person name="Kim S."/>
            <person name="Ryu S."/>
            <person name="Song J.Y."/>
            <person name="Lee S.K."/>
        </authorList>
    </citation>
    <scope>NUCLEOTIDE SEQUENCE [LARGE SCALE GENOMIC DNA]</scope>
    <source>
        <tissue evidence="2">Muscle</tissue>
    </source>
</reference>
<evidence type="ECO:0000256" key="1">
    <source>
        <dbReference type="SAM" id="MobiDB-lite"/>
    </source>
</evidence>
<organism evidence="2 3">
    <name type="scientific">Liparis tanakae</name>
    <name type="common">Tanaka's snailfish</name>
    <dbReference type="NCBI Taxonomy" id="230148"/>
    <lineage>
        <taxon>Eukaryota</taxon>
        <taxon>Metazoa</taxon>
        <taxon>Chordata</taxon>
        <taxon>Craniata</taxon>
        <taxon>Vertebrata</taxon>
        <taxon>Euteleostomi</taxon>
        <taxon>Actinopterygii</taxon>
        <taxon>Neopterygii</taxon>
        <taxon>Teleostei</taxon>
        <taxon>Neoteleostei</taxon>
        <taxon>Acanthomorphata</taxon>
        <taxon>Eupercaria</taxon>
        <taxon>Perciformes</taxon>
        <taxon>Cottioidei</taxon>
        <taxon>Cottales</taxon>
        <taxon>Liparidae</taxon>
        <taxon>Liparis</taxon>
    </lineage>
</organism>
<evidence type="ECO:0000313" key="3">
    <source>
        <dbReference type="Proteomes" id="UP000314294"/>
    </source>
</evidence>
<proteinExistence type="predicted"/>
<feature type="compositionally biased region" description="Basic and acidic residues" evidence="1">
    <location>
        <begin position="88"/>
        <end position="105"/>
    </location>
</feature>
<accession>A0A4Z2F2D9</accession>